<reference evidence="1 2" key="1">
    <citation type="journal article" date="2016" name="C (Basel)">
        <title>Selective Growth of and Electricity Production by Marine Exoelectrogenic Bacteria in Self-Aggregated Hydrogel of Microbially Reduced Graphene Oxide.</title>
        <authorList>
            <person name="Yoshida N."/>
            <person name="Goto Y."/>
            <person name="Miyata Y."/>
        </authorList>
    </citation>
    <scope>NUCLEOTIDE SEQUENCE [LARGE SCALE GENOMIC DNA]</scope>
    <source>
        <strain evidence="1 2">NIT-T3</strain>
    </source>
</reference>
<gene>
    <name evidence="1" type="ORF">DESUT3_14010</name>
</gene>
<sequence>MEGRSGYGWEMPDGSESLEQLLERGRRLHSRAVFDTLARGLARLGFGPGRKATSPQGEWQTSCAAEEMEDLDFQPHGK</sequence>
<dbReference type="RefSeq" id="WP_221251787.1">
    <property type="nucleotide sequence ID" value="NZ_AP024355.1"/>
</dbReference>
<organism evidence="1 2">
    <name type="scientific">Desulfuromonas versatilis</name>
    <dbReference type="NCBI Taxonomy" id="2802975"/>
    <lineage>
        <taxon>Bacteria</taxon>
        <taxon>Pseudomonadati</taxon>
        <taxon>Thermodesulfobacteriota</taxon>
        <taxon>Desulfuromonadia</taxon>
        <taxon>Desulfuromonadales</taxon>
        <taxon>Desulfuromonadaceae</taxon>
        <taxon>Desulfuromonas</taxon>
    </lineage>
</organism>
<dbReference type="Proteomes" id="UP001319827">
    <property type="component" value="Chromosome"/>
</dbReference>
<reference evidence="1 2" key="2">
    <citation type="journal article" date="2021" name="Int. J. Syst. Evol. Microbiol.">
        <title>Isolation and Polyphasic Characterization of Desulfuromonas versatilis sp. Nov., an Electrogenic Bacteria Capable of Versatile Metabolism Isolated from a Graphene Oxide-Reducing Enrichment Culture.</title>
        <authorList>
            <person name="Xie L."/>
            <person name="Yoshida N."/>
            <person name="Ishii S."/>
            <person name="Meng L."/>
        </authorList>
    </citation>
    <scope>NUCLEOTIDE SEQUENCE [LARGE SCALE GENOMIC DNA]</scope>
    <source>
        <strain evidence="1 2">NIT-T3</strain>
    </source>
</reference>
<dbReference type="EMBL" id="AP024355">
    <property type="protein sequence ID" value="BCR04332.1"/>
    <property type="molecule type" value="Genomic_DNA"/>
</dbReference>
<evidence type="ECO:0000313" key="1">
    <source>
        <dbReference type="EMBL" id="BCR04332.1"/>
    </source>
</evidence>
<protein>
    <submittedName>
        <fullName evidence="1">Uncharacterized protein</fullName>
    </submittedName>
</protein>
<evidence type="ECO:0000313" key="2">
    <source>
        <dbReference type="Proteomes" id="UP001319827"/>
    </source>
</evidence>
<keyword evidence="2" id="KW-1185">Reference proteome</keyword>
<proteinExistence type="predicted"/>
<accession>A0ABM8HTH6</accession>
<name>A0ABM8HTH6_9BACT</name>